<dbReference type="PATRIC" id="fig|380703.7.peg.2331"/>
<gene>
    <name evidence="5" type="ordered locus">AHA_2329</name>
</gene>
<dbReference type="NCBIfam" id="NF033668">
    <property type="entry name" value="rSAM_PA0069"/>
    <property type="match status" value="1"/>
</dbReference>
<dbReference type="Pfam" id="PF04055">
    <property type="entry name" value="Radical_SAM"/>
    <property type="match status" value="1"/>
</dbReference>
<dbReference type="eggNOG" id="COG1533">
    <property type="taxonomic scope" value="Bacteria"/>
</dbReference>
<evidence type="ECO:0000313" key="6">
    <source>
        <dbReference type="Proteomes" id="UP000000756"/>
    </source>
</evidence>
<dbReference type="InterPro" id="IPR006638">
    <property type="entry name" value="Elp3/MiaA/NifB-like_rSAM"/>
</dbReference>
<keyword evidence="3" id="KW-0411">Iron-sulfur</keyword>
<evidence type="ECO:0000259" key="4">
    <source>
        <dbReference type="SMART" id="SM00729"/>
    </source>
</evidence>
<keyword evidence="2" id="KW-0408">Iron</keyword>
<accession>A0KKQ1</accession>
<organism evidence="5 6">
    <name type="scientific">Aeromonas hydrophila subsp. hydrophila (strain ATCC 7966 / DSM 30187 / BCRC 13018 / CCUG 14551 / JCM 1027 / KCTC 2358 / NCIMB 9240 / NCTC 8049)</name>
    <dbReference type="NCBI Taxonomy" id="380703"/>
    <lineage>
        <taxon>Bacteria</taxon>
        <taxon>Pseudomonadati</taxon>
        <taxon>Pseudomonadota</taxon>
        <taxon>Gammaproteobacteria</taxon>
        <taxon>Aeromonadales</taxon>
        <taxon>Aeromonadaceae</taxon>
        <taxon>Aeromonas</taxon>
    </lineage>
</organism>
<feature type="domain" description="Elp3/MiaA/NifB-like radical SAM core" evidence="4">
    <location>
        <begin position="63"/>
        <end position="288"/>
    </location>
</feature>
<sequence length="352" mass="39296">MAGRGSSHNVDHRFSGQRVDAVDDGWSQPEWEAAFAASDPRTEVTEISARSIISYNSSPDVPFSRSINPYQGCEHGCIYCYARPSHAYLELSPGLDFETRLFAKLNAAELLRREFARPAYQPQTIVLGANTDPYQPIEHRYRLTRQLLEVMLAHRHPVGIITKSAMILRDLDLLTELAREGLCQVMVSVTTLNETLRRQLEPRASTGAGRLKVVEKLAGAGVPVGVLAAPMIPRLNEPELEQIIKGAAEAGAHCADYILLRLPHELAPLFSDWLDEHYPGQKKAILNQLRASRDGALNSPAFGSRMRGEGQFADDLLAQRFRLIAKRLGLGKRHFQLLQDAFIRPGEQLRLF</sequence>
<dbReference type="InterPro" id="IPR058240">
    <property type="entry name" value="rSAM_sf"/>
</dbReference>
<evidence type="ECO:0000256" key="1">
    <source>
        <dbReference type="ARBA" id="ARBA00022723"/>
    </source>
</evidence>
<evidence type="ECO:0000313" key="5">
    <source>
        <dbReference type="EMBL" id="ABK36608.1"/>
    </source>
</evidence>
<dbReference type="InterPro" id="IPR040086">
    <property type="entry name" value="MJ0683-like"/>
</dbReference>
<keyword evidence="1" id="KW-0479">Metal-binding</keyword>
<dbReference type="HOGENOM" id="CLU_015525_0_2_6"/>
<dbReference type="EMBL" id="CP000462">
    <property type="protein sequence ID" value="ABK36608.1"/>
    <property type="molecule type" value="Genomic_DNA"/>
</dbReference>
<reference evidence="5 6" key="1">
    <citation type="journal article" date="2006" name="J. Bacteriol.">
        <title>Genome sequence of Aeromonas hydrophila ATCC 7966T: jack of all trades.</title>
        <authorList>
            <person name="Seshadri R."/>
            <person name="Joseph S.W."/>
            <person name="Chopra A.K."/>
            <person name="Sha J."/>
            <person name="Shaw J."/>
            <person name="Graf J."/>
            <person name="Haft D."/>
            <person name="Wu M."/>
            <person name="Ren Q."/>
            <person name="Rosovitz M.J."/>
            <person name="Madupu R."/>
            <person name="Tallon L."/>
            <person name="Kim M."/>
            <person name="Jin S."/>
            <person name="Vuong H."/>
            <person name="Stine O.C."/>
            <person name="Ali A."/>
            <person name="Horneman A.J."/>
            <person name="Heidelberg J.F."/>
        </authorList>
    </citation>
    <scope>NUCLEOTIDE SEQUENCE [LARGE SCALE GENOMIC DNA]</scope>
    <source>
        <strain evidence="6">ATCC 7966 / DSM 30187 / BCRC 13018 / CCUG 14551 / JCM 1027 / KCTC 2358 / NCIMB 9240 / NCTC 8049</strain>
    </source>
</reference>
<dbReference type="GeneID" id="4489758"/>
<dbReference type="RefSeq" id="WP_011706171.1">
    <property type="nucleotide sequence ID" value="NC_008570.1"/>
</dbReference>
<dbReference type="SFLD" id="SFLDG01084">
    <property type="entry name" value="Uncharacterised_Radical_SAM_Su"/>
    <property type="match status" value="1"/>
</dbReference>
<proteinExistence type="predicted"/>
<dbReference type="EnsemblBacteria" id="ABK36608">
    <property type="protein sequence ID" value="ABK36608"/>
    <property type="gene ID" value="AHA_2329"/>
</dbReference>
<dbReference type="SUPFAM" id="SSF102114">
    <property type="entry name" value="Radical SAM enzymes"/>
    <property type="match status" value="1"/>
</dbReference>
<dbReference type="Proteomes" id="UP000000756">
    <property type="component" value="Chromosome"/>
</dbReference>
<dbReference type="AlphaFoldDB" id="A0KKQ1"/>
<dbReference type="OrthoDB" id="9785699at2"/>
<dbReference type="SFLD" id="SFLDS00029">
    <property type="entry name" value="Radical_SAM"/>
    <property type="match status" value="1"/>
</dbReference>
<dbReference type="InterPro" id="IPR007197">
    <property type="entry name" value="rSAM"/>
</dbReference>
<dbReference type="SMART" id="SM00729">
    <property type="entry name" value="Elp3"/>
    <property type="match status" value="1"/>
</dbReference>
<keyword evidence="6" id="KW-1185">Reference proteome</keyword>
<protein>
    <submittedName>
        <fullName evidence="5">Radical SAM domain protein</fullName>
    </submittedName>
</protein>
<dbReference type="GO" id="GO:0046872">
    <property type="term" value="F:metal ion binding"/>
    <property type="evidence" value="ECO:0007669"/>
    <property type="project" value="UniProtKB-KW"/>
</dbReference>
<dbReference type="PANTHER" id="PTHR43432:SF3">
    <property type="entry name" value="SLR0285 PROTEIN"/>
    <property type="match status" value="1"/>
</dbReference>
<dbReference type="CDD" id="cd01335">
    <property type="entry name" value="Radical_SAM"/>
    <property type="match status" value="1"/>
</dbReference>
<dbReference type="GO" id="GO:0003824">
    <property type="term" value="F:catalytic activity"/>
    <property type="evidence" value="ECO:0007669"/>
    <property type="project" value="InterPro"/>
</dbReference>
<dbReference type="Gene3D" id="3.80.30.30">
    <property type="match status" value="1"/>
</dbReference>
<dbReference type="GO" id="GO:0051536">
    <property type="term" value="F:iron-sulfur cluster binding"/>
    <property type="evidence" value="ECO:0007669"/>
    <property type="project" value="UniProtKB-KW"/>
</dbReference>
<name>A0KKQ1_AERHH</name>
<dbReference type="KEGG" id="aha:AHA_2329"/>
<evidence type="ECO:0000256" key="2">
    <source>
        <dbReference type="ARBA" id="ARBA00023004"/>
    </source>
</evidence>
<dbReference type="PANTHER" id="PTHR43432">
    <property type="entry name" value="SLR0285 PROTEIN"/>
    <property type="match status" value="1"/>
</dbReference>
<evidence type="ECO:0000256" key="3">
    <source>
        <dbReference type="ARBA" id="ARBA00023014"/>
    </source>
</evidence>